<sequence length="139" mass="15788">MSSTSFSTQYLRTACENFKQKYLSVFSSKLSAAQLDFNKSYTQVCNAFGERENLHTVWWLDALNHAEQNKDSTGELIRKIEEAVPGTLNNSRSSRIASRLGPDINSNYGSLPILISLQFMKHYWSEVPHPDSFRSIGSF</sequence>
<dbReference type="InterPro" id="IPR052583">
    <property type="entry name" value="ATP-helicase/E3_Ub-Ligase"/>
</dbReference>
<dbReference type="Proteomes" id="UP001164929">
    <property type="component" value="Chromosome 19"/>
</dbReference>
<dbReference type="PANTHER" id="PTHR45865">
    <property type="entry name" value="E3 UBIQUITIN-PROTEIN LIGASE SHPRH FAMILY MEMBER"/>
    <property type="match status" value="1"/>
</dbReference>
<comment type="caution">
    <text evidence="1">The sequence shown here is derived from an EMBL/GenBank/DDBJ whole genome shotgun (WGS) entry which is preliminary data.</text>
</comment>
<keyword evidence="2" id="KW-1185">Reference proteome</keyword>
<evidence type="ECO:0000313" key="2">
    <source>
        <dbReference type="Proteomes" id="UP001164929"/>
    </source>
</evidence>
<reference evidence="1" key="1">
    <citation type="journal article" date="2023" name="Mol. Ecol. Resour.">
        <title>Chromosome-level genome assembly of a triploid poplar Populus alba 'Berolinensis'.</title>
        <authorList>
            <person name="Chen S."/>
            <person name="Yu Y."/>
            <person name="Wang X."/>
            <person name="Wang S."/>
            <person name="Zhang T."/>
            <person name="Zhou Y."/>
            <person name="He R."/>
            <person name="Meng N."/>
            <person name="Wang Y."/>
            <person name="Liu W."/>
            <person name="Liu Z."/>
            <person name="Liu J."/>
            <person name="Guo Q."/>
            <person name="Huang H."/>
            <person name="Sederoff R.R."/>
            <person name="Wang G."/>
            <person name="Qu G."/>
            <person name="Chen S."/>
        </authorList>
    </citation>
    <scope>NUCLEOTIDE SEQUENCE</scope>
    <source>
        <strain evidence="1">SC-2020</strain>
    </source>
</reference>
<dbReference type="AlphaFoldDB" id="A0AAD6L893"/>
<gene>
    <name evidence="1" type="ORF">NC653_041336</name>
</gene>
<protein>
    <submittedName>
        <fullName evidence="1">Uncharacterized protein</fullName>
    </submittedName>
</protein>
<evidence type="ECO:0000313" key="1">
    <source>
        <dbReference type="EMBL" id="KAJ6952144.1"/>
    </source>
</evidence>
<name>A0AAD6L893_9ROSI</name>
<dbReference type="PANTHER" id="PTHR45865:SF1">
    <property type="entry name" value="E3 UBIQUITIN-PROTEIN LIGASE SHPRH"/>
    <property type="match status" value="1"/>
</dbReference>
<dbReference type="EMBL" id="JAQIZT010000019">
    <property type="protein sequence ID" value="KAJ6952144.1"/>
    <property type="molecule type" value="Genomic_DNA"/>
</dbReference>
<proteinExistence type="predicted"/>
<accession>A0AAD6L893</accession>
<organism evidence="1 2">
    <name type="scientific">Populus alba x Populus x berolinensis</name>
    <dbReference type="NCBI Taxonomy" id="444605"/>
    <lineage>
        <taxon>Eukaryota</taxon>
        <taxon>Viridiplantae</taxon>
        <taxon>Streptophyta</taxon>
        <taxon>Embryophyta</taxon>
        <taxon>Tracheophyta</taxon>
        <taxon>Spermatophyta</taxon>
        <taxon>Magnoliopsida</taxon>
        <taxon>eudicotyledons</taxon>
        <taxon>Gunneridae</taxon>
        <taxon>Pentapetalae</taxon>
        <taxon>rosids</taxon>
        <taxon>fabids</taxon>
        <taxon>Malpighiales</taxon>
        <taxon>Salicaceae</taxon>
        <taxon>Saliceae</taxon>
        <taxon>Populus</taxon>
    </lineage>
</organism>